<name>A0AAE1LEI0_9NEOP</name>
<dbReference type="AlphaFoldDB" id="A0AAE1LEI0"/>
<accession>A0AAE1LEI0</accession>
<dbReference type="Proteomes" id="UP001219518">
    <property type="component" value="Unassembled WGS sequence"/>
</dbReference>
<proteinExistence type="predicted"/>
<dbReference type="InterPro" id="IPR057435">
    <property type="entry name" value="Lips"/>
</dbReference>
<gene>
    <name evidence="1" type="ORF">KUF71_024471</name>
</gene>
<reference evidence="1" key="2">
    <citation type="journal article" date="2023" name="BMC Genomics">
        <title>Pest status, molecular evolution, and epigenetic factors derived from the genome assembly of Frankliniella fusca, a thysanopteran phytovirus vector.</title>
        <authorList>
            <person name="Catto M.A."/>
            <person name="Labadie P.E."/>
            <person name="Jacobson A.L."/>
            <person name="Kennedy G.G."/>
            <person name="Srinivasan R."/>
            <person name="Hunt B.G."/>
        </authorList>
    </citation>
    <scope>NUCLEOTIDE SEQUENCE</scope>
    <source>
        <strain evidence="1">PL_HMW_Pooled</strain>
    </source>
</reference>
<organism evidence="1 2">
    <name type="scientific">Frankliniella fusca</name>
    <dbReference type="NCBI Taxonomy" id="407009"/>
    <lineage>
        <taxon>Eukaryota</taxon>
        <taxon>Metazoa</taxon>
        <taxon>Ecdysozoa</taxon>
        <taxon>Arthropoda</taxon>
        <taxon>Hexapoda</taxon>
        <taxon>Insecta</taxon>
        <taxon>Pterygota</taxon>
        <taxon>Neoptera</taxon>
        <taxon>Paraneoptera</taxon>
        <taxon>Thysanoptera</taxon>
        <taxon>Terebrantia</taxon>
        <taxon>Thripoidea</taxon>
        <taxon>Thripidae</taxon>
        <taxon>Frankliniella</taxon>
    </lineage>
</organism>
<dbReference type="PANTHER" id="PTHR37686:SF1">
    <property type="entry name" value="LD36006P"/>
    <property type="match status" value="1"/>
</dbReference>
<keyword evidence="2" id="KW-1185">Reference proteome</keyword>
<evidence type="ECO:0000313" key="2">
    <source>
        <dbReference type="Proteomes" id="UP001219518"/>
    </source>
</evidence>
<dbReference type="Pfam" id="PF25228">
    <property type="entry name" value="Lips"/>
    <property type="match status" value="1"/>
</dbReference>
<dbReference type="EMBL" id="JAHWGI010000409">
    <property type="protein sequence ID" value="KAK3915172.1"/>
    <property type="molecule type" value="Genomic_DNA"/>
</dbReference>
<evidence type="ECO:0000313" key="1">
    <source>
        <dbReference type="EMBL" id="KAK3915172.1"/>
    </source>
</evidence>
<dbReference type="PANTHER" id="PTHR37686">
    <property type="entry name" value="LD36006P"/>
    <property type="match status" value="1"/>
</dbReference>
<sequence>MSISMNYGVDKNFSYSPSPCPLLKYTTTPIYPVLSGFRALPGLAGPGRAGHAGRLDCPARLDLIPDPAALHHGAATAMSRCPGLRRDDGEASETNFALQLKGWRENMENFCGSKPPEGGCGSRQAQGFYPLWQPTASVFHGNRRFADCDPIAQFDRFDPRTTIGLPLEKEPLQFNINLRGAPEEVVQLTHNIKDVAEQFLYHWKTFPILLPPPLACASGSCKSCNDNSGGGAGGNIGNGIPNHMMNSITNSLDISLDATEGSSWTQSLGRRHKQLNLRDLFVAPSFDELDAVAVDNKGEPHRLNSKQLESIRERG</sequence>
<protein>
    <submittedName>
        <fullName evidence="1">E3 ubiquitin-protein ligase TRIP12</fullName>
    </submittedName>
</protein>
<comment type="caution">
    <text evidence="1">The sequence shown here is derived from an EMBL/GenBank/DDBJ whole genome shotgun (WGS) entry which is preliminary data.</text>
</comment>
<reference evidence="1" key="1">
    <citation type="submission" date="2021-07" db="EMBL/GenBank/DDBJ databases">
        <authorList>
            <person name="Catto M.A."/>
            <person name="Jacobson A."/>
            <person name="Kennedy G."/>
            <person name="Labadie P."/>
            <person name="Hunt B.G."/>
            <person name="Srinivasan R."/>
        </authorList>
    </citation>
    <scope>NUCLEOTIDE SEQUENCE</scope>
    <source>
        <strain evidence="1">PL_HMW_Pooled</strain>
        <tissue evidence="1">Head</tissue>
    </source>
</reference>